<comment type="caution">
    <text evidence="2">The sequence shown here is derived from an EMBL/GenBank/DDBJ whole genome shotgun (WGS) entry which is preliminary data.</text>
</comment>
<dbReference type="SUPFAM" id="SSF101478">
    <property type="entry name" value="ADP-ribosylglycohydrolase"/>
    <property type="match status" value="1"/>
</dbReference>
<evidence type="ECO:0000313" key="2">
    <source>
        <dbReference type="EMBL" id="MDO6453470.1"/>
    </source>
</evidence>
<evidence type="ECO:0000256" key="1">
    <source>
        <dbReference type="PIRSR" id="PIRSR605502-1"/>
    </source>
</evidence>
<feature type="binding site" evidence="1">
    <location>
        <position position="59"/>
    </location>
    <ligand>
        <name>Mg(2+)</name>
        <dbReference type="ChEBI" id="CHEBI:18420"/>
        <label>1</label>
    </ligand>
</feature>
<feature type="binding site" evidence="1">
    <location>
        <position position="58"/>
    </location>
    <ligand>
        <name>Mg(2+)</name>
        <dbReference type="ChEBI" id="CHEBI:18420"/>
        <label>1</label>
    </ligand>
</feature>
<keyword evidence="1" id="KW-0479">Metal-binding</keyword>
<dbReference type="EMBL" id="JAUOPG010000004">
    <property type="protein sequence ID" value="MDO6453470.1"/>
    <property type="molecule type" value="Genomic_DNA"/>
</dbReference>
<dbReference type="Proteomes" id="UP001169862">
    <property type="component" value="Unassembled WGS sequence"/>
</dbReference>
<organism evidence="2 3">
    <name type="scientific">Neptunomonas phycophila</name>
    <dbReference type="NCBI Taxonomy" id="1572645"/>
    <lineage>
        <taxon>Bacteria</taxon>
        <taxon>Pseudomonadati</taxon>
        <taxon>Pseudomonadota</taxon>
        <taxon>Gammaproteobacteria</taxon>
        <taxon>Oceanospirillales</taxon>
        <taxon>Oceanospirillaceae</taxon>
        <taxon>Neptunomonas</taxon>
    </lineage>
</organism>
<dbReference type="PANTHER" id="PTHR16222:SF12">
    <property type="entry name" value="ADP-RIBOSYLGLYCOHYDROLASE-RELATED"/>
    <property type="match status" value="1"/>
</dbReference>
<feature type="binding site" evidence="1">
    <location>
        <position position="269"/>
    </location>
    <ligand>
        <name>Mg(2+)</name>
        <dbReference type="ChEBI" id="CHEBI:18420"/>
        <label>1</label>
    </ligand>
</feature>
<dbReference type="AlphaFoldDB" id="A0AAW7XHG4"/>
<dbReference type="Pfam" id="PF03747">
    <property type="entry name" value="ADP_ribosyl_GH"/>
    <property type="match status" value="1"/>
</dbReference>
<sequence>MEYVHEERLDRLRGMLVGLSVGDAMGAPVEFLSPAMFEPVHGFREGGPHYLPAGYWTDDTSLALCTAVSLIQKNGHDSLDQMIRYSRWYREGFASSTGMAFGIGEQTRRAIELFEDHGLIYGELWQTMLQNPYGAGNGAIMRLAPVLIHYHHDSELAVRYASDNAFLTHPDSRCVETNQVFAQLILNVLNSPPGFDKSSLMSFDSLITLSIELGDELMAVLNGSFRYKNAEQLNTGGQVVNTLEAVLWAFYHASSFEEGLLALVNLGGDSDTLGAVYGQLAGAYWGYNAIPYEWRAGLFAEPVIRHLADCLCGYSSPQNVQLPDWLV</sequence>
<gene>
    <name evidence="2" type="ORF">Q4490_07820</name>
</gene>
<dbReference type="InterPro" id="IPR050792">
    <property type="entry name" value="ADP-ribosylglycohydrolase"/>
</dbReference>
<comment type="cofactor">
    <cofactor evidence="1">
        <name>Mg(2+)</name>
        <dbReference type="ChEBI" id="CHEBI:18420"/>
    </cofactor>
    <text evidence="1">Binds 2 magnesium ions per subunit.</text>
</comment>
<feature type="binding site" evidence="1">
    <location>
        <position position="272"/>
    </location>
    <ligand>
        <name>Mg(2+)</name>
        <dbReference type="ChEBI" id="CHEBI:18420"/>
        <label>1</label>
    </ligand>
</feature>
<feature type="binding site" evidence="1">
    <location>
        <position position="271"/>
    </location>
    <ligand>
        <name>Mg(2+)</name>
        <dbReference type="ChEBI" id="CHEBI:18420"/>
        <label>1</label>
    </ligand>
</feature>
<keyword evidence="1" id="KW-0460">Magnesium</keyword>
<dbReference type="Gene3D" id="1.10.4080.10">
    <property type="entry name" value="ADP-ribosylation/Crystallin J1"/>
    <property type="match status" value="1"/>
</dbReference>
<dbReference type="InterPro" id="IPR005502">
    <property type="entry name" value="Ribosyl_crysJ1"/>
</dbReference>
<reference evidence="2" key="1">
    <citation type="submission" date="2023-07" db="EMBL/GenBank/DDBJ databases">
        <title>Genome content predicts the carbon catabolic preferences of heterotrophic bacteria.</title>
        <authorList>
            <person name="Gralka M."/>
        </authorList>
    </citation>
    <scope>NUCLEOTIDE SEQUENCE</scope>
    <source>
        <strain evidence="2">I2M16</strain>
    </source>
</reference>
<dbReference type="GO" id="GO:0046872">
    <property type="term" value="F:metal ion binding"/>
    <property type="evidence" value="ECO:0007669"/>
    <property type="project" value="UniProtKB-KW"/>
</dbReference>
<protein>
    <submittedName>
        <fullName evidence="2">ADP-ribosylglycohydrolase family protein</fullName>
    </submittedName>
</protein>
<evidence type="ECO:0000313" key="3">
    <source>
        <dbReference type="Proteomes" id="UP001169862"/>
    </source>
</evidence>
<dbReference type="InterPro" id="IPR036705">
    <property type="entry name" value="Ribosyl_crysJ1_sf"/>
</dbReference>
<dbReference type="PANTHER" id="PTHR16222">
    <property type="entry name" value="ADP-RIBOSYLGLYCOHYDROLASE"/>
    <property type="match status" value="1"/>
</dbReference>
<dbReference type="RefSeq" id="WP_303549742.1">
    <property type="nucleotide sequence ID" value="NZ_JAUOPG010000004.1"/>
</dbReference>
<name>A0AAW7XHG4_9GAMM</name>
<feature type="binding site" evidence="1">
    <location>
        <position position="57"/>
    </location>
    <ligand>
        <name>Mg(2+)</name>
        <dbReference type="ChEBI" id="CHEBI:18420"/>
        <label>1</label>
    </ligand>
</feature>
<proteinExistence type="predicted"/>
<accession>A0AAW7XHG4</accession>